<gene>
    <name evidence="3" type="ORF">P154DRAFT_578270</name>
</gene>
<evidence type="ECO:0000256" key="2">
    <source>
        <dbReference type="SAM" id="SignalP"/>
    </source>
</evidence>
<evidence type="ECO:0000313" key="4">
    <source>
        <dbReference type="Proteomes" id="UP000799779"/>
    </source>
</evidence>
<accession>A0A6A5W7S4</accession>
<dbReference type="Proteomes" id="UP000799779">
    <property type="component" value="Unassembled WGS sequence"/>
</dbReference>
<reference evidence="3" key="1">
    <citation type="journal article" date="2020" name="Stud. Mycol.">
        <title>101 Dothideomycetes genomes: a test case for predicting lifestyles and emergence of pathogens.</title>
        <authorList>
            <person name="Haridas S."/>
            <person name="Albert R."/>
            <person name="Binder M."/>
            <person name="Bloem J."/>
            <person name="Labutti K."/>
            <person name="Salamov A."/>
            <person name="Andreopoulos B."/>
            <person name="Baker S."/>
            <person name="Barry K."/>
            <person name="Bills G."/>
            <person name="Bluhm B."/>
            <person name="Cannon C."/>
            <person name="Castanera R."/>
            <person name="Culley D."/>
            <person name="Daum C."/>
            <person name="Ezra D."/>
            <person name="Gonzalez J."/>
            <person name="Henrissat B."/>
            <person name="Kuo A."/>
            <person name="Liang C."/>
            <person name="Lipzen A."/>
            <person name="Lutzoni F."/>
            <person name="Magnuson J."/>
            <person name="Mondo S."/>
            <person name="Nolan M."/>
            <person name="Ohm R."/>
            <person name="Pangilinan J."/>
            <person name="Park H.-J."/>
            <person name="Ramirez L."/>
            <person name="Alfaro M."/>
            <person name="Sun H."/>
            <person name="Tritt A."/>
            <person name="Yoshinaga Y."/>
            <person name="Zwiers L.-H."/>
            <person name="Turgeon B."/>
            <person name="Goodwin S."/>
            <person name="Spatafora J."/>
            <person name="Crous P."/>
            <person name="Grigoriev I."/>
        </authorList>
    </citation>
    <scope>NUCLEOTIDE SEQUENCE</scope>
    <source>
        <strain evidence="3">CBS 123094</strain>
    </source>
</reference>
<dbReference type="AlphaFoldDB" id="A0A6A5W7S4"/>
<dbReference type="EMBL" id="ML977607">
    <property type="protein sequence ID" value="KAF1997980.1"/>
    <property type="molecule type" value="Genomic_DNA"/>
</dbReference>
<evidence type="ECO:0000256" key="1">
    <source>
        <dbReference type="SAM" id="MobiDB-lite"/>
    </source>
</evidence>
<keyword evidence="2" id="KW-0732">Signal</keyword>
<sequence length="86" mass="8176">MQFSIISIVAALAATATASYVPSYNSTTVAPFATGTGSPTGTGIPSATVPVPTSTSTTPPFDGAGSSNVAGSAIALIVAGGVALLF</sequence>
<feature type="chain" id="PRO_5025378764" evidence="2">
    <location>
        <begin position="19"/>
        <end position="86"/>
    </location>
</feature>
<feature type="region of interest" description="Disordered" evidence="1">
    <location>
        <begin position="35"/>
        <end position="63"/>
    </location>
</feature>
<name>A0A6A5W7S4_9PLEO</name>
<evidence type="ECO:0000313" key="3">
    <source>
        <dbReference type="EMBL" id="KAF1997980.1"/>
    </source>
</evidence>
<organism evidence="3 4">
    <name type="scientific">Amniculicola lignicola CBS 123094</name>
    <dbReference type="NCBI Taxonomy" id="1392246"/>
    <lineage>
        <taxon>Eukaryota</taxon>
        <taxon>Fungi</taxon>
        <taxon>Dikarya</taxon>
        <taxon>Ascomycota</taxon>
        <taxon>Pezizomycotina</taxon>
        <taxon>Dothideomycetes</taxon>
        <taxon>Pleosporomycetidae</taxon>
        <taxon>Pleosporales</taxon>
        <taxon>Amniculicolaceae</taxon>
        <taxon>Amniculicola</taxon>
    </lineage>
</organism>
<feature type="signal peptide" evidence="2">
    <location>
        <begin position="1"/>
        <end position="18"/>
    </location>
</feature>
<protein>
    <submittedName>
        <fullName evidence="3">Uncharacterized protein</fullName>
    </submittedName>
</protein>
<feature type="compositionally biased region" description="Low complexity" evidence="1">
    <location>
        <begin position="35"/>
        <end position="60"/>
    </location>
</feature>
<keyword evidence="4" id="KW-1185">Reference proteome</keyword>
<proteinExistence type="predicted"/>